<dbReference type="AlphaFoldDB" id="A0AAN5IA05"/>
<dbReference type="InterPro" id="IPR019428">
    <property type="entry name" value="7TM_GPCR_serpentine_rcpt_Str"/>
</dbReference>
<keyword evidence="1" id="KW-0812">Transmembrane</keyword>
<evidence type="ECO:0000256" key="1">
    <source>
        <dbReference type="SAM" id="Phobius"/>
    </source>
</evidence>
<evidence type="ECO:0000313" key="2">
    <source>
        <dbReference type="EMBL" id="GMR56565.1"/>
    </source>
</evidence>
<feature type="transmembrane region" description="Helical" evidence="1">
    <location>
        <begin position="100"/>
        <end position="127"/>
    </location>
</feature>
<protein>
    <recommendedName>
        <fullName evidence="4">G protein-coupled receptor</fullName>
    </recommendedName>
</protein>
<feature type="transmembrane region" description="Helical" evidence="1">
    <location>
        <begin position="6"/>
        <end position="28"/>
    </location>
</feature>
<proteinExistence type="predicted"/>
<reference evidence="3" key="1">
    <citation type="submission" date="2022-10" db="EMBL/GenBank/DDBJ databases">
        <title>Genome assembly of Pristionchus species.</title>
        <authorList>
            <person name="Yoshida K."/>
            <person name="Sommer R.J."/>
        </authorList>
    </citation>
    <scope>NUCLEOTIDE SEQUENCE [LARGE SCALE GENOMIC DNA]</scope>
    <source>
        <strain evidence="3">RS5460</strain>
    </source>
</reference>
<name>A0AAN5IA05_9BILA</name>
<organism evidence="2 3">
    <name type="scientific">Pristionchus mayeri</name>
    <dbReference type="NCBI Taxonomy" id="1317129"/>
    <lineage>
        <taxon>Eukaryota</taxon>
        <taxon>Metazoa</taxon>
        <taxon>Ecdysozoa</taxon>
        <taxon>Nematoda</taxon>
        <taxon>Chromadorea</taxon>
        <taxon>Rhabditida</taxon>
        <taxon>Rhabditina</taxon>
        <taxon>Diplogasteromorpha</taxon>
        <taxon>Diplogasteroidea</taxon>
        <taxon>Neodiplogasteridae</taxon>
        <taxon>Pristionchus</taxon>
    </lineage>
</organism>
<comment type="caution">
    <text evidence="2">The sequence shown here is derived from an EMBL/GenBank/DDBJ whole genome shotgun (WGS) entry which is preliminary data.</text>
</comment>
<feature type="transmembrane region" description="Helical" evidence="1">
    <location>
        <begin position="49"/>
        <end position="66"/>
    </location>
</feature>
<keyword evidence="3" id="KW-1185">Reference proteome</keyword>
<dbReference type="Proteomes" id="UP001328107">
    <property type="component" value="Unassembled WGS sequence"/>
</dbReference>
<dbReference type="Pfam" id="PF10326">
    <property type="entry name" value="7TM_GPCR_Str"/>
    <property type="match status" value="1"/>
</dbReference>
<gene>
    <name evidence="2" type="ORF">PMAYCL1PPCAC_26760</name>
</gene>
<feature type="non-terminal residue" evidence="2">
    <location>
        <position position="1"/>
    </location>
</feature>
<dbReference type="PANTHER" id="PTHR46178:SF9">
    <property type="entry name" value="SEVEN TM RECEPTOR"/>
    <property type="match status" value="1"/>
</dbReference>
<sequence length="157" mass="18325">IAFQIWFISYIATCLYLCASFTYRYGLLCSRYGNWPFGSYHSNVICKQVIQAILIWWMYISNYFLFVESLVWMQYNISNEYGINLINSYVLTADIKTESIAWRCITGSVLIMAILQLQIAIIVYCGWNIHATLKVRAMSDKAKEIHRKALKMMISQV</sequence>
<keyword evidence="1" id="KW-1133">Transmembrane helix</keyword>
<evidence type="ECO:0000313" key="3">
    <source>
        <dbReference type="Proteomes" id="UP001328107"/>
    </source>
</evidence>
<evidence type="ECO:0008006" key="4">
    <source>
        <dbReference type="Google" id="ProtNLM"/>
    </source>
</evidence>
<dbReference type="EMBL" id="BTRK01000006">
    <property type="protein sequence ID" value="GMR56565.1"/>
    <property type="molecule type" value="Genomic_DNA"/>
</dbReference>
<accession>A0AAN5IA05</accession>
<dbReference type="PANTHER" id="PTHR46178">
    <property type="entry name" value="SEVEN TM RECEPTOR"/>
    <property type="match status" value="1"/>
</dbReference>
<feature type="non-terminal residue" evidence="2">
    <location>
        <position position="157"/>
    </location>
</feature>
<keyword evidence="1" id="KW-0472">Membrane</keyword>